<evidence type="ECO:0000259" key="3">
    <source>
        <dbReference type="Pfam" id="PF00685"/>
    </source>
</evidence>
<accession>A0AA49GNK9</accession>
<sequence length="312" mass="36634">MKDIKNPYTSLLPDFLIIGAGKSGTTSLEFYLKQHPGIFLPDVKEPNFFAYEMRKEEDFEDLSTKEHYRQSITTYPDYINLFKIANENQKVGEISNIYLYSPLAVERIKHHLPNVKLMAILRQPAERLFSRYTHLLRVNKTPSESFEDVFDRKSVWWKRPDLVQEGFYGKHLTKYFNSFDPSQLKIFFFEDLINAPDQLLEDMTAFIGVDNSFNFQTNTQFNKSGKVKNKWVNKLVGHESIIMMAMKKSVPQLYQGIKDNVLLKRVVENMRSSNIQTLKLSPELKQKITEEIYNDDIKVLESLIKTDLSHWR</sequence>
<reference evidence="4" key="1">
    <citation type="journal article" date="2023" name="Comput. Struct. Biotechnol. J.">
        <title>Discovery of a novel marine Bacteroidetes with a rich repertoire of carbohydrate-active enzymes.</title>
        <authorList>
            <person name="Chen B."/>
            <person name="Liu G."/>
            <person name="Chen Q."/>
            <person name="Wang H."/>
            <person name="Liu L."/>
            <person name="Tang K."/>
        </authorList>
    </citation>
    <scope>NUCLEOTIDE SEQUENCE</scope>
    <source>
        <strain evidence="4">TK19036</strain>
    </source>
</reference>
<proteinExistence type="predicted"/>
<keyword evidence="2" id="KW-0325">Glycoprotein</keyword>
<protein>
    <submittedName>
        <fullName evidence="4">Sulfotransferase</fullName>
    </submittedName>
</protein>
<dbReference type="PANTHER" id="PTHR10605:SF56">
    <property type="entry name" value="BIFUNCTIONAL HEPARAN SULFATE N-DEACETYLASE_N-SULFOTRANSFERASE"/>
    <property type="match status" value="1"/>
</dbReference>
<dbReference type="InterPro" id="IPR000863">
    <property type="entry name" value="Sulfotransferase_dom"/>
</dbReference>
<reference evidence="4" key="2">
    <citation type="journal article" date="2024" name="Antonie Van Leeuwenhoek">
        <title>Roseihalotalea indica gen. nov., sp. nov., a halophilic Bacteroidetes from mesopelagic Southwest Indian Ocean with higher carbohydrate metabolic potential.</title>
        <authorList>
            <person name="Chen B."/>
            <person name="Zhang M."/>
            <person name="Lin D."/>
            <person name="Ye J."/>
            <person name="Tang K."/>
        </authorList>
    </citation>
    <scope>NUCLEOTIDE SEQUENCE</scope>
    <source>
        <strain evidence="4">TK19036</strain>
    </source>
</reference>
<evidence type="ECO:0000313" key="4">
    <source>
        <dbReference type="EMBL" id="WKN35521.1"/>
    </source>
</evidence>
<dbReference type="SUPFAM" id="SSF52540">
    <property type="entry name" value="P-loop containing nucleoside triphosphate hydrolases"/>
    <property type="match status" value="1"/>
</dbReference>
<gene>
    <name evidence="4" type="ORF">K4G66_24405</name>
</gene>
<dbReference type="EMBL" id="CP120682">
    <property type="protein sequence ID" value="WKN35521.1"/>
    <property type="molecule type" value="Genomic_DNA"/>
</dbReference>
<dbReference type="Gene3D" id="3.40.50.300">
    <property type="entry name" value="P-loop containing nucleotide triphosphate hydrolases"/>
    <property type="match status" value="1"/>
</dbReference>
<dbReference type="Pfam" id="PF00685">
    <property type="entry name" value="Sulfotransfer_1"/>
    <property type="match status" value="1"/>
</dbReference>
<evidence type="ECO:0000256" key="1">
    <source>
        <dbReference type="ARBA" id="ARBA00022679"/>
    </source>
</evidence>
<name>A0AA49GNK9_9BACT</name>
<keyword evidence="1" id="KW-0808">Transferase</keyword>
<dbReference type="InterPro" id="IPR037359">
    <property type="entry name" value="NST/OST"/>
</dbReference>
<dbReference type="PANTHER" id="PTHR10605">
    <property type="entry name" value="HEPARAN SULFATE SULFOTRANSFERASE"/>
    <property type="match status" value="1"/>
</dbReference>
<organism evidence="4">
    <name type="scientific">Roseihalotalea indica</name>
    <dbReference type="NCBI Taxonomy" id="2867963"/>
    <lineage>
        <taxon>Bacteria</taxon>
        <taxon>Pseudomonadati</taxon>
        <taxon>Bacteroidota</taxon>
        <taxon>Cytophagia</taxon>
        <taxon>Cytophagales</taxon>
        <taxon>Catalimonadaceae</taxon>
        <taxon>Roseihalotalea</taxon>
    </lineage>
</organism>
<feature type="domain" description="Sulfotransferase" evidence="3">
    <location>
        <begin position="13"/>
        <end position="234"/>
    </location>
</feature>
<dbReference type="AlphaFoldDB" id="A0AA49GNK9"/>
<dbReference type="InterPro" id="IPR027417">
    <property type="entry name" value="P-loop_NTPase"/>
</dbReference>
<evidence type="ECO:0000256" key="2">
    <source>
        <dbReference type="ARBA" id="ARBA00023180"/>
    </source>
</evidence>
<dbReference type="GO" id="GO:0008146">
    <property type="term" value="F:sulfotransferase activity"/>
    <property type="evidence" value="ECO:0007669"/>
    <property type="project" value="InterPro"/>
</dbReference>